<organism evidence="1 2">
    <name type="scientific">Pseudomonas amygdali pv. ulmi</name>
    <dbReference type="NCBI Taxonomy" id="251720"/>
    <lineage>
        <taxon>Bacteria</taxon>
        <taxon>Pseudomonadati</taxon>
        <taxon>Pseudomonadota</taxon>
        <taxon>Gammaproteobacteria</taxon>
        <taxon>Pseudomonadales</taxon>
        <taxon>Pseudomonadaceae</taxon>
        <taxon>Pseudomonas</taxon>
        <taxon>Pseudomonas amygdali</taxon>
    </lineage>
</organism>
<proteinExistence type="predicted"/>
<dbReference type="AlphaFoldDB" id="A0A3M4T008"/>
<comment type="caution">
    <text evidence="1">The sequence shown here is derived from an EMBL/GenBank/DDBJ whole genome shotgun (WGS) entry which is preliminary data.</text>
</comment>
<evidence type="ECO:0000313" key="2">
    <source>
        <dbReference type="Proteomes" id="UP000271097"/>
    </source>
</evidence>
<dbReference type="EMBL" id="RBRS01000145">
    <property type="protein sequence ID" value="RMR20352.1"/>
    <property type="molecule type" value="Genomic_DNA"/>
</dbReference>
<sequence>MLPTVGKKKMKIELQNNATIGNEGLWREHEKRFRDLVLAIWPSTPPGELASKISLSSLQAMIDGGTLTSEHEIGLKDYLSHLPGYDTPGLEKEAEHHHGFLTAHFHRLANGSEPASLS</sequence>
<accession>A0A3M4T008</accession>
<dbReference type="Proteomes" id="UP000271097">
    <property type="component" value="Unassembled WGS sequence"/>
</dbReference>
<evidence type="ECO:0000313" key="1">
    <source>
        <dbReference type="EMBL" id="RMR20352.1"/>
    </source>
</evidence>
<gene>
    <name evidence="1" type="ORF">ALP90_200115</name>
</gene>
<name>A0A3M4T008_PSEA0</name>
<reference evidence="1 2" key="1">
    <citation type="submission" date="2018-08" db="EMBL/GenBank/DDBJ databases">
        <title>Recombination of ecologically and evolutionarily significant loci maintains genetic cohesion in the Pseudomonas syringae species complex.</title>
        <authorList>
            <person name="Dillon M."/>
            <person name="Thakur S."/>
            <person name="Almeida R.N.D."/>
            <person name="Weir B.S."/>
            <person name="Guttman D.S."/>
        </authorList>
    </citation>
    <scope>NUCLEOTIDE SEQUENCE [LARGE SCALE GENOMIC DNA]</scope>
    <source>
        <strain evidence="1 2">ICMP 5931</strain>
    </source>
</reference>
<protein>
    <submittedName>
        <fullName evidence="1">Uncharacterized protein</fullName>
    </submittedName>
</protein>